<dbReference type="eggNOG" id="ENOG5032ZC6">
    <property type="taxonomic scope" value="Bacteria"/>
</dbReference>
<dbReference type="Proteomes" id="UP000199820">
    <property type="component" value="Unassembled WGS sequence"/>
</dbReference>
<dbReference type="RefSeq" id="WP_074648215.1">
    <property type="nucleotide sequence ID" value="NZ_FOIL01000003.1"/>
</dbReference>
<reference evidence="2" key="1">
    <citation type="submission" date="2016-10" db="EMBL/GenBank/DDBJ databases">
        <authorList>
            <person name="Varghese N."/>
            <person name="Submissions S."/>
        </authorList>
    </citation>
    <scope>NUCLEOTIDE SEQUENCE [LARGE SCALE GENOMIC DNA]</scope>
    <source>
        <strain evidence="2">KH1P1</strain>
    </source>
</reference>
<dbReference type="AlphaFoldDB" id="A0A1I0AZ78"/>
<name>A0A1I0AZ78_9FIRM</name>
<evidence type="ECO:0000313" key="2">
    <source>
        <dbReference type="Proteomes" id="UP000199820"/>
    </source>
</evidence>
<protein>
    <submittedName>
        <fullName evidence="1">Uncharacterized protein</fullName>
    </submittedName>
</protein>
<proteinExistence type="predicted"/>
<keyword evidence="2" id="KW-1185">Reference proteome</keyword>
<accession>A0A1I0AZ78</accession>
<gene>
    <name evidence="1" type="ORF">SAMN04487771_100334</name>
</gene>
<sequence length="111" mass="12595">MKDFNEVKDYVKKRRTGTALYGTINGDNVYLSRGIREVFFEGDNIQKIIDAVCVFQKGDLGSSAEHGKKGEAGHEYGRYEICELAADEGDDNAVWVHRDHGSVIVYFKFER</sequence>
<dbReference type="EMBL" id="FOIL01000003">
    <property type="protein sequence ID" value="SES99765.1"/>
    <property type="molecule type" value="Genomic_DNA"/>
</dbReference>
<organism evidence="1 2">
    <name type="scientific">[Clostridium] aminophilum</name>
    <dbReference type="NCBI Taxonomy" id="1526"/>
    <lineage>
        <taxon>Bacteria</taxon>
        <taxon>Bacillati</taxon>
        <taxon>Bacillota</taxon>
        <taxon>Clostridia</taxon>
        <taxon>Lachnospirales</taxon>
        <taxon>Lachnospiraceae</taxon>
    </lineage>
</organism>
<evidence type="ECO:0000313" key="1">
    <source>
        <dbReference type="EMBL" id="SES99765.1"/>
    </source>
</evidence>
<dbReference type="STRING" id="1526.SAMN02910262_01568"/>
<dbReference type="OrthoDB" id="2050984at2"/>